<dbReference type="Proteomes" id="UP001317001">
    <property type="component" value="Chromosome"/>
</dbReference>
<name>A0ABY5NQJ0_9FLAO</name>
<evidence type="ECO:0000313" key="1">
    <source>
        <dbReference type="EMBL" id="UUV20830.1"/>
    </source>
</evidence>
<gene>
    <name evidence="1" type="ORF">NPX36_10945</name>
</gene>
<proteinExistence type="predicted"/>
<organism evidence="1 2">
    <name type="scientific">Paenimyroides aestuarii</name>
    <dbReference type="NCBI Taxonomy" id="2968490"/>
    <lineage>
        <taxon>Bacteria</taxon>
        <taxon>Pseudomonadati</taxon>
        <taxon>Bacteroidota</taxon>
        <taxon>Flavobacteriia</taxon>
        <taxon>Flavobacteriales</taxon>
        <taxon>Flavobacteriaceae</taxon>
        <taxon>Paenimyroides</taxon>
    </lineage>
</organism>
<reference evidence="1 2" key="1">
    <citation type="submission" date="2022-08" db="EMBL/GenBank/DDBJ databases">
        <title>Myroides zhujiangensis sp. nov., a novel bacterium isolated from sediment in the Pearl River Estuary.</title>
        <authorList>
            <person name="Cui L."/>
        </authorList>
    </citation>
    <scope>NUCLEOTIDE SEQUENCE [LARGE SCALE GENOMIC DNA]</scope>
    <source>
        <strain evidence="1 2">SCSIO 72103</strain>
    </source>
</reference>
<dbReference type="RefSeq" id="WP_257498743.1">
    <property type="nucleotide sequence ID" value="NZ_CP102382.1"/>
</dbReference>
<protein>
    <submittedName>
        <fullName evidence="1">Uncharacterized protein</fullName>
    </submittedName>
</protein>
<accession>A0ABY5NQJ0</accession>
<sequence>MFISFAKTFAQEEARCVRINNFSVEERNQNYPFNKAARIVFASFEEDPKKLSKKQIDKLIKQSLLELDKSGKIEEFIHGSIIKMYFDELKNNFSYYDADCFEEKVDLNEEQKNEFTDLIFNFGIKAKDLGSIGSGCYTPRNAVLFFDENNQLFGFLEICFQCNGFRKSSKNIDLYDECGEKLYLLKDQFAKAGIQYGVKKK</sequence>
<dbReference type="EMBL" id="CP102382">
    <property type="protein sequence ID" value="UUV20830.1"/>
    <property type="molecule type" value="Genomic_DNA"/>
</dbReference>
<evidence type="ECO:0000313" key="2">
    <source>
        <dbReference type="Proteomes" id="UP001317001"/>
    </source>
</evidence>
<keyword evidence="2" id="KW-1185">Reference proteome</keyword>